<evidence type="ECO:0000313" key="2">
    <source>
        <dbReference type="EMBL" id="KAK1893837.1"/>
    </source>
</evidence>
<sequence length="75" mass="8165">PSPSTLYPVPTTNPKPPLLAPRQGAAQTMRVPGRTGNAWPLEQVFMEIISGNPNVNKRVTDLGMGEDRKTRRGVV</sequence>
<gene>
    <name evidence="2" type="ORF">KUDE01_019299</name>
</gene>
<feature type="non-terminal residue" evidence="2">
    <location>
        <position position="1"/>
    </location>
</feature>
<dbReference type="Proteomes" id="UP001228049">
    <property type="component" value="Unassembled WGS sequence"/>
</dbReference>
<accession>A0AAD9C3F5</accession>
<dbReference type="AlphaFoldDB" id="A0AAD9C3F5"/>
<feature type="region of interest" description="Disordered" evidence="1">
    <location>
        <begin position="1"/>
        <end position="21"/>
    </location>
</feature>
<evidence type="ECO:0000313" key="3">
    <source>
        <dbReference type="Proteomes" id="UP001228049"/>
    </source>
</evidence>
<dbReference type="EMBL" id="JASDAP010000011">
    <property type="protein sequence ID" value="KAK1893837.1"/>
    <property type="molecule type" value="Genomic_DNA"/>
</dbReference>
<reference evidence="2" key="1">
    <citation type="submission" date="2023-04" db="EMBL/GenBank/DDBJ databases">
        <title>Chromosome-level genome of Chaenocephalus aceratus.</title>
        <authorList>
            <person name="Park H."/>
        </authorList>
    </citation>
    <scope>NUCLEOTIDE SEQUENCE</scope>
    <source>
        <strain evidence="2">DE</strain>
        <tissue evidence="2">Muscle</tissue>
    </source>
</reference>
<comment type="caution">
    <text evidence="2">The sequence shown here is derived from an EMBL/GenBank/DDBJ whole genome shotgun (WGS) entry which is preliminary data.</text>
</comment>
<keyword evidence="3" id="KW-1185">Reference proteome</keyword>
<feature type="non-terminal residue" evidence="2">
    <location>
        <position position="75"/>
    </location>
</feature>
<organism evidence="2 3">
    <name type="scientific">Dissostichus eleginoides</name>
    <name type="common">Patagonian toothfish</name>
    <name type="synonym">Dissostichus amissus</name>
    <dbReference type="NCBI Taxonomy" id="100907"/>
    <lineage>
        <taxon>Eukaryota</taxon>
        <taxon>Metazoa</taxon>
        <taxon>Chordata</taxon>
        <taxon>Craniata</taxon>
        <taxon>Vertebrata</taxon>
        <taxon>Euteleostomi</taxon>
        <taxon>Actinopterygii</taxon>
        <taxon>Neopterygii</taxon>
        <taxon>Teleostei</taxon>
        <taxon>Neoteleostei</taxon>
        <taxon>Acanthomorphata</taxon>
        <taxon>Eupercaria</taxon>
        <taxon>Perciformes</taxon>
        <taxon>Notothenioidei</taxon>
        <taxon>Nototheniidae</taxon>
        <taxon>Dissostichus</taxon>
    </lineage>
</organism>
<evidence type="ECO:0000256" key="1">
    <source>
        <dbReference type="SAM" id="MobiDB-lite"/>
    </source>
</evidence>
<proteinExistence type="predicted"/>
<name>A0AAD9C3F5_DISEL</name>
<feature type="region of interest" description="Disordered" evidence="1">
    <location>
        <begin position="54"/>
        <end position="75"/>
    </location>
</feature>
<protein>
    <submittedName>
        <fullName evidence="2">F-box protein MAX2</fullName>
    </submittedName>
</protein>